<feature type="domain" description="N-acetyltransferase" evidence="1">
    <location>
        <begin position="1"/>
        <end position="152"/>
    </location>
</feature>
<dbReference type="CDD" id="cd04301">
    <property type="entry name" value="NAT_SF"/>
    <property type="match status" value="1"/>
</dbReference>
<dbReference type="InterPro" id="IPR000182">
    <property type="entry name" value="GNAT_dom"/>
</dbReference>
<dbReference type="AlphaFoldDB" id="A0A371P0L9"/>
<evidence type="ECO:0000313" key="2">
    <source>
        <dbReference type="EMBL" id="REK69473.1"/>
    </source>
</evidence>
<dbReference type="GO" id="GO:0016747">
    <property type="term" value="F:acyltransferase activity, transferring groups other than amino-acyl groups"/>
    <property type="evidence" value="ECO:0007669"/>
    <property type="project" value="InterPro"/>
</dbReference>
<protein>
    <submittedName>
        <fullName evidence="2">GNAT family N-acetyltransferase</fullName>
    </submittedName>
</protein>
<dbReference type="Gene3D" id="3.40.630.30">
    <property type="match status" value="1"/>
</dbReference>
<dbReference type="SUPFAM" id="SSF55729">
    <property type="entry name" value="Acyl-CoA N-acyltransferases (Nat)"/>
    <property type="match status" value="1"/>
</dbReference>
<proteinExistence type="predicted"/>
<gene>
    <name evidence="2" type="ORF">DX130_23465</name>
</gene>
<dbReference type="EMBL" id="QUBQ01000007">
    <property type="protein sequence ID" value="REK69473.1"/>
    <property type="molecule type" value="Genomic_DNA"/>
</dbReference>
<dbReference type="PROSITE" id="PS51186">
    <property type="entry name" value="GNAT"/>
    <property type="match status" value="1"/>
</dbReference>
<name>A0A371P0L9_9BACL</name>
<comment type="caution">
    <text evidence="2">The sequence shown here is derived from an EMBL/GenBank/DDBJ whole genome shotgun (WGS) entry which is preliminary data.</text>
</comment>
<reference evidence="2 3" key="1">
    <citation type="submission" date="2018-08" db="EMBL/GenBank/DDBJ databases">
        <title>Paenibacillus sp. M4BSY-1, whole genome shotgun sequence.</title>
        <authorList>
            <person name="Tuo L."/>
        </authorList>
    </citation>
    <scope>NUCLEOTIDE SEQUENCE [LARGE SCALE GENOMIC DNA]</scope>
    <source>
        <strain evidence="2 3">M4BSY-1</strain>
    </source>
</reference>
<organism evidence="2 3">
    <name type="scientific">Paenibacillus paeoniae</name>
    <dbReference type="NCBI Taxonomy" id="2292705"/>
    <lineage>
        <taxon>Bacteria</taxon>
        <taxon>Bacillati</taxon>
        <taxon>Bacillota</taxon>
        <taxon>Bacilli</taxon>
        <taxon>Bacillales</taxon>
        <taxon>Paenibacillaceae</taxon>
        <taxon>Paenibacillus</taxon>
    </lineage>
</organism>
<evidence type="ECO:0000259" key="1">
    <source>
        <dbReference type="PROSITE" id="PS51186"/>
    </source>
</evidence>
<accession>A0A371P0L9</accession>
<keyword evidence="3" id="KW-1185">Reference proteome</keyword>
<dbReference type="Proteomes" id="UP000261905">
    <property type="component" value="Unassembled WGS sequence"/>
</dbReference>
<dbReference type="Pfam" id="PF00583">
    <property type="entry name" value="Acetyltransf_1"/>
    <property type="match status" value="1"/>
</dbReference>
<evidence type="ECO:0000313" key="3">
    <source>
        <dbReference type="Proteomes" id="UP000261905"/>
    </source>
</evidence>
<dbReference type="OrthoDB" id="423921at2"/>
<keyword evidence="2" id="KW-0808">Transferase</keyword>
<dbReference type="InterPro" id="IPR016181">
    <property type="entry name" value="Acyl_CoA_acyltransferase"/>
</dbReference>
<sequence>MTIQTMTEEHARELCEWRYAPPWDIYNWASWESMKKDGVELGDPVLRTTQYGAVVDERGSLFGYVQFFPLGHVTRLGLGLHPDRLGQGLGALLVRTIVEEALRRSPGNEVDLEVASWNTRAIRVYESVGFRIDETYDRPTSNGEVECHCMIYDPSLPCP</sequence>